<dbReference type="AlphaFoldDB" id="A0AAD5RT32"/>
<evidence type="ECO:0000259" key="8">
    <source>
        <dbReference type="Pfam" id="PF20684"/>
    </source>
</evidence>
<keyword evidence="4 7" id="KW-0472">Membrane</keyword>
<feature type="transmembrane region" description="Helical" evidence="7">
    <location>
        <begin position="159"/>
        <end position="179"/>
    </location>
</feature>
<name>A0AAD5RT32_9PEZI</name>
<feature type="region of interest" description="Disordered" evidence="6">
    <location>
        <begin position="285"/>
        <end position="331"/>
    </location>
</feature>
<reference evidence="9" key="1">
    <citation type="submission" date="2022-07" db="EMBL/GenBank/DDBJ databases">
        <title>Draft genome sequence of Zalerion maritima ATCC 34329, a (micro)plastics degrading marine fungus.</title>
        <authorList>
            <person name="Paco A."/>
            <person name="Goncalves M.F.M."/>
            <person name="Rocha-Santos T.A.P."/>
            <person name="Alves A."/>
        </authorList>
    </citation>
    <scope>NUCLEOTIDE SEQUENCE</scope>
    <source>
        <strain evidence="9">ATCC 34329</strain>
    </source>
</reference>
<dbReference type="Proteomes" id="UP001201980">
    <property type="component" value="Unassembled WGS sequence"/>
</dbReference>
<sequence>MATGQVVNGLAMATAAVVVATRVYLRIFKEKRYAPEEFLIILALIFYVVLGGIQAYMLGLLERSSTDPLVAIEVKTYFAFIPFAYVGSLYLSKLAIILFHIQLTEGFWVNKVAKKTMWAVVVLWPFTYILYSVGCLPFSHRWSIDPATACKPLVESWDFWATWAMHIGTDLMLVAIPFPALQSIKDLKLRLAISGVYALGLVGIVVSTVRIILMSIDPEKSIDRSITISSVETSVHIMVATIPGISSTFIKRYSNRSSNKGSSSGRSRAAGGIIASSSRRLGAQLSKSNNQSGGASMTTGEVTRHSIELEGSVSRNSSPFGASTDDIVAKQ</sequence>
<evidence type="ECO:0000313" key="10">
    <source>
        <dbReference type="Proteomes" id="UP001201980"/>
    </source>
</evidence>
<comment type="subcellular location">
    <subcellularLocation>
        <location evidence="1">Membrane</location>
        <topology evidence="1">Multi-pass membrane protein</topology>
    </subcellularLocation>
</comment>
<feature type="compositionally biased region" description="Polar residues" evidence="6">
    <location>
        <begin position="285"/>
        <end position="301"/>
    </location>
</feature>
<comment type="similarity">
    <text evidence="5">Belongs to the SAT4 family.</text>
</comment>
<keyword evidence="3 7" id="KW-1133">Transmembrane helix</keyword>
<evidence type="ECO:0000256" key="3">
    <source>
        <dbReference type="ARBA" id="ARBA00022989"/>
    </source>
</evidence>
<dbReference type="PANTHER" id="PTHR33048:SF47">
    <property type="entry name" value="INTEGRAL MEMBRANE PROTEIN-RELATED"/>
    <property type="match status" value="1"/>
</dbReference>
<feature type="transmembrane region" description="Helical" evidence="7">
    <location>
        <begin position="77"/>
        <end position="96"/>
    </location>
</feature>
<dbReference type="Pfam" id="PF20684">
    <property type="entry name" value="Fung_rhodopsin"/>
    <property type="match status" value="1"/>
</dbReference>
<evidence type="ECO:0000313" key="9">
    <source>
        <dbReference type="EMBL" id="KAJ2902525.1"/>
    </source>
</evidence>
<dbReference type="InterPro" id="IPR052337">
    <property type="entry name" value="SAT4-like"/>
</dbReference>
<organism evidence="9 10">
    <name type="scientific">Zalerion maritima</name>
    <dbReference type="NCBI Taxonomy" id="339359"/>
    <lineage>
        <taxon>Eukaryota</taxon>
        <taxon>Fungi</taxon>
        <taxon>Dikarya</taxon>
        <taxon>Ascomycota</taxon>
        <taxon>Pezizomycotina</taxon>
        <taxon>Sordariomycetes</taxon>
        <taxon>Lulworthiomycetidae</taxon>
        <taxon>Lulworthiales</taxon>
        <taxon>Lulworthiaceae</taxon>
        <taxon>Zalerion</taxon>
    </lineage>
</organism>
<keyword evidence="10" id="KW-1185">Reference proteome</keyword>
<gene>
    <name evidence="9" type="ORF">MKZ38_000490</name>
</gene>
<feature type="transmembrane region" description="Helical" evidence="7">
    <location>
        <begin position="37"/>
        <end position="57"/>
    </location>
</feature>
<evidence type="ECO:0000256" key="7">
    <source>
        <dbReference type="SAM" id="Phobius"/>
    </source>
</evidence>
<dbReference type="InterPro" id="IPR049326">
    <property type="entry name" value="Rhodopsin_dom_fungi"/>
</dbReference>
<evidence type="ECO:0000256" key="6">
    <source>
        <dbReference type="SAM" id="MobiDB-lite"/>
    </source>
</evidence>
<evidence type="ECO:0000256" key="5">
    <source>
        <dbReference type="ARBA" id="ARBA00038359"/>
    </source>
</evidence>
<protein>
    <recommendedName>
        <fullName evidence="8">Rhodopsin domain-containing protein</fullName>
    </recommendedName>
</protein>
<accession>A0AAD5RT32</accession>
<comment type="caution">
    <text evidence="9">The sequence shown here is derived from an EMBL/GenBank/DDBJ whole genome shotgun (WGS) entry which is preliminary data.</text>
</comment>
<feature type="transmembrane region" description="Helical" evidence="7">
    <location>
        <begin position="117"/>
        <end position="139"/>
    </location>
</feature>
<evidence type="ECO:0000256" key="2">
    <source>
        <dbReference type="ARBA" id="ARBA00022692"/>
    </source>
</evidence>
<feature type="transmembrane region" description="Helical" evidence="7">
    <location>
        <begin position="233"/>
        <end position="250"/>
    </location>
</feature>
<dbReference type="EMBL" id="JAKWBI020000110">
    <property type="protein sequence ID" value="KAJ2902525.1"/>
    <property type="molecule type" value="Genomic_DNA"/>
</dbReference>
<evidence type="ECO:0000256" key="1">
    <source>
        <dbReference type="ARBA" id="ARBA00004141"/>
    </source>
</evidence>
<dbReference type="GO" id="GO:0016020">
    <property type="term" value="C:membrane"/>
    <property type="evidence" value="ECO:0007669"/>
    <property type="project" value="UniProtKB-SubCell"/>
</dbReference>
<keyword evidence="2 7" id="KW-0812">Transmembrane</keyword>
<feature type="transmembrane region" description="Helical" evidence="7">
    <location>
        <begin position="191"/>
        <end position="213"/>
    </location>
</feature>
<feature type="transmembrane region" description="Helical" evidence="7">
    <location>
        <begin position="6"/>
        <end position="25"/>
    </location>
</feature>
<feature type="domain" description="Rhodopsin" evidence="8">
    <location>
        <begin position="22"/>
        <end position="249"/>
    </location>
</feature>
<proteinExistence type="inferred from homology"/>
<evidence type="ECO:0000256" key="4">
    <source>
        <dbReference type="ARBA" id="ARBA00023136"/>
    </source>
</evidence>
<dbReference type="PANTHER" id="PTHR33048">
    <property type="entry name" value="PTH11-LIKE INTEGRAL MEMBRANE PROTEIN (AFU_ORTHOLOGUE AFUA_5G11245)"/>
    <property type="match status" value="1"/>
</dbReference>